<dbReference type="GO" id="GO:0016747">
    <property type="term" value="F:acyltransferase activity, transferring groups other than amino-acyl groups"/>
    <property type="evidence" value="ECO:0007669"/>
    <property type="project" value="InterPro"/>
</dbReference>
<dbReference type="EMBL" id="FQZF01000027">
    <property type="protein sequence ID" value="SHJ98200.1"/>
    <property type="molecule type" value="Genomic_DNA"/>
</dbReference>
<dbReference type="InterPro" id="IPR037401">
    <property type="entry name" value="SnoaL-like"/>
</dbReference>
<evidence type="ECO:0000313" key="5">
    <source>
        <dbReference type="Proteomes" id="UP000184387"/>
    </source>
</evidence>
<dbReference type="SUPFAM" id="SSF54427">
    <property type="entry name" value="NTF2-like"/>
    <property type="match status" value="1"/>
</dbReference>
<evidence type="ECO:0000256" key="2">
    <source>
        <dbReference type="ARBA" id="ARBA00023315"/>
    </source>
</evidence>
<keyword evidence="2" id="KW-0012">Acyltransferase</keyword>
<evidence type="ECO:0000256" key="1">
    <source>
        <dbReference type="ARBA" id="ARBA00022679"/>
    </source>
</evidence>
<reference evidence="4 5" key="1">
    <citation type="submission" date="2016-11" db="EMBL/GenBank/DDBJ databases">
        <authorList>
            <person name="Jaros S."/>
            <person name="Januszkiewicz K."/>
            <person name="Wedrychowicz H."/>
        </authorList>
    </citation>
    <scope>NUCLEOTIDE SEQUENCE [LARGE SCALE GENOMIC DNA]</scope>
    <source>
        <strain evidence="4 5">DSM 14916</strain>
    </source>
</reference>
<dbReference type="Gene3D" id="3.10.450.50">
    <property type="match status" value="1"/>
</dbReference>
<dbReference type="SUPFAM" id="SSF55729">
    <property type="entry name" value="Acyl-CoA N-acyltransferases (Nat)"/>
    <property type="match status" value="1"/>
</dbReference>
<dbReference type="AlphaFoldDB" id="A0A1M6NRB6"/>
<dbReference type="Gene3D" id="3.40.630.30">
    <property type="match status" value="1"/>
</dbReference>
<dbReference type="Pfam" id="PF12680">
    <property type="entry name" value="SnoaL_2"/>
    <property type="match status" value="1"/>
</dbReference>
<gene>
    <name evidence="4" type="ORF">SAMN02745194_03871</name>
</gene>
<evidence type="ECO:0000259" key="3">
    <source>
        <dbReference type="PROSITE" id="PS51186"/>
    </source>
</evidence>
<dbReference type="CDD" id="cd04301">
    <property type="entry name" value="NAT_SF"/>
    <property type="match status" value="1"/>
</dbReference>
<dbReference type="PANTHER" id="PTHR43877:SF2">
    <property type="entry name" value="AMINOALKYLPHOSPHONATE N-ACETYLTRANSFERASE-RELATED"/>
    <property type="match status" value="1"/>
</dbReference>
<dbReference type="Pfam" id="PF00583">
    <property type="entry name" value="Acetyltransf_1"/>
    <property type="match status" value="1"/>
</dbReference>
<dbReference type="PANTHER" id="PTHR43877">
    <property type="entry name" value="AMINOALKYLPHOSPHONATE N-ACETYLTRANSFERASE-RELATED-RELATED"/>
    <property type="match status" value="1"/>
</dbReference>
<dbReference type="RefSeq" id="WP_245818369.1">
    <property type="nucleotide sequence ID" value="NZ_FQZF01000027.1"/>
</dbReference>
<dbReference type="InterPro" id="IPR000182">
    <property type="entry name" value="GNAT_dom"/>
</dbReference>
<dbReference type="Proteomes" id="UP000184387">
    <property type="component" value="Unassembled WGS sequence"/>
</dbReference>
<sequence length="268" mass="29893">MTAETELPVRNQLEAYNARDIDAFMRWWSEDCEYYEFPSRLLARGAAEVRARHVARFQEPHLLGSLISRTIVGNLVVDHERVTRSFADGPGEVEVIAIYEVEEGRIRKAWFRTGPRETAPPRIRAATAGDAEAIRDLVRAVYAKWVPVIGREPGPMVADYDHALREHAFALLFSGSTLAGLIETVLRDDHLWVENLAVGPGHQGRGFGRQLLAHAEREAARAGRGEVRLLTNGAFEVNIALYGRLGYAITRREPFMGGTVVHMAKVLG</sequence>
<accession>A0A1M6NRB6</accession>
<protein>
    <recommendedName>
        <fullName evidence="3">N-acetyltransferase domain-containing protein</fullName>
    </recommendedName>
</protein>
<dbReference type="InterPro" id="IPR050832">
    <property type="entry name" value="Bact_Acetyltransf"/>
</dbReference>
<dbReference type="InterPro" id="IPR032710">
    <property type="entry name" value="NTF2-like_dom_sf"/>
</dbReference>
<organism evidence="4 5">
    <name type="scientific">Muricoccus roseus</name>
    <dbReference type="NCBI Taxonomy" id="198092"/>
    <lineage>
        <taxon>Bacteria</taxon>
        <taxon>Pseudomonadati</taxon>
        <taxon>Pseudomonadota</taxon>
        <taxon>Alphaproteobacteria</taxon>
        <taxon>Acetobacterales</taxon>
        <taxon>Roseomonadaceae</taxon>
        <taxon>Muricoccus</taxon>
    </lineage>
</organism>
<name>A0A1M6NRB6_9PROT</name>
<keyword evidence="1" id="KW-0808">Transferase</keyword>
<feature type="domain" description="N-acetyltransferase" evidence="3">
    <location>
        <begin position="121"/>
        <end position="268"/>
    </location>
</feature>
<dbReference type="InterPro" id="IPR016181">
    <property type="entry name" value="Acyl_CoA_acyltransferase"/>
</dbReference>
<dbReference type="STRING" id="198092.SAMN02745194_03871"/>
<dbReference type="PROSITE" id="PS51186">
    <property type="entry name" value="GNAT"/>
    <property type="match status" value="1"/>
</dbReference>
<keyword evidence="5" id="KW-1185">Reference proteome</keyword>
<proteinExistence type="predicted"/>
<evidence type="ECO:0000313" key="4">
    <source>
        <dbReference type="EMBL" id="SHJ98200.1"/>
    </source>
</evidence>